<gene>
    <name evidence="3" type="ORF">ACFFQV_06725</name>
</gene>
<dbReference type="InterPro" id="IPR038186">
    <property type="entry name" value="CHAD_dom_sf"/>
</dbReference>
<feature type="domain" description="CHAD" evidence="2">
    <location>
        <begin position="1"/>
        <end position="237"/>
    </location>
</feature>
<evidence type="ECO:0000256" key="1">
    <source>
        <dbReference type="SAM" id="MobiDB-lite"/>
    </source>
</evidence>
<name>A0ABV5SNU9_9MICO</name>
<dbReference type="PANTHER" id="PTHR39339:SF1">
    <property type="entry name" value="CHAD DOMAIN-CONTAINING PROTEIN"/>
    <property type="match status" value="1"/>
</dbReference>
<dbReference type="RefSeq" id="WP_157424738.1">
    <property type="nucleotide sequence ID" value="NZ_BAAANI010000007.1"/>
</dbReference>
<evidence type="ECO:0000313" key="3">
    <source>
        <dbReference type="EMBL" id="MFB9641982.1"/>
    </source>
</evidence>
<keyword evidence="4" id="KW-1185">Reference proteome</keyword>
<dbReference type="Pfam" id="PF05235">
    <property type="entry name" value="CHAD"/>
    <property type="match status" value="1"/>
</dbReference>
<protein>
    <submittedName>
        <fullName evidence="3">CHAD domain-containing protein</fullName>
    </submittedName>
</protein>
<feature type="compositionally biased region" description="Low complexity" evidence="1">
    <location>
        <begin position="226"/>
        <end position="237"/>
    </location>
</feature>
<dbReference type="Gene3D" id="1.40.20.10">
    <property type="entry name" value="CHAD domain"/>
    <property type="match status" value="2"/>
</dbReference>
<dbReference type="Proteomes" id="UP001589667">
    <property type="component" value="Unassembled WGS sequence"/>
</dbReference>
<dbReference type="PANTHER" id="PTHR39339">
    <property type="entry name" value="SLR1444 PROTEIN"/>
    <property type="match status" value="1"/>
</dbReference>
<evidence type="ECO:0000259" key="2">
    <source>
        <dbReference type="PROSITE" id="PS51708"/>
    </source>
</evidence>
<evidence type="ECO:0000313" key="4">
    <source>
        <dbReference type="Proteomes" id="UP001589667"/>
    </source>
</evidence>
<feature type="compositionally biased region" description="Basic and acidic residues" evidence="1">
    <location>
        <begin position="202"/>
        <end position="216"/>
    </location>
</feature>
<dbReference type="EMBL" id="JBHMBL010000001">
    <property type="protein sequence ID" value="MFB9641982.1"/>
    <property type="molecule type" value="Genomic_DNA"/>
</dbReference>
<dbReference type="SMART" id="SM00880">
    <property type="entry name" value="CHAD"/>
    <property type="match status" value="1"/>
</dbReference>
<accession>A0ABV5SNU9</accession>
<dbReference type="InterPro" id="IPR007899">
    <property type="entry name" value="CHAD_dom"/>
</dbReference>
<comment type="caution">
    <text evidence="3">The sequence shown here is derived from an EMBL/GenBank/DDBJ whole genome shotgun (WGS) entry which is preliminary data.</text>
</comment>
<organism evidence="3 4">
    <name type="scientific">Agromyces lapidis</name>
    <dbReference type="NCBI Taxonomy" id="279574"/>
    <lineage>
        <taxon>Bacteria</taxon>
        <taxon>Bacillati</taxon>
        <taxon>Actinomycetota</taxon>
        <taxon>Actinomycetes</taxon>
        <taxon>Micrococcales</taxon>
        <taxon>Microbacteriaceae</taxon>
        <taxon>Agromyces</taxon>
    </lineage>
</organism>
<dbReference type="PROSITE" id="PS51708">
    <property type="entry name" value="CHAD"/>
    <property type="match status" value="1"/>
</dbReference>
<feature type="region of interest" description="Disordered" evidence="1">
    <location>
        <begin position="198"/>
        <end position="237"/>
    </location>
</feature>
<proteinExistence type="predicted"/>
<reference evidence="3 4" key="1">
    <citation type="submission" date="2024-09" db="EMBL/GenBank/DDBJ databases">
        <authorList>
            <person name="Sun Q."/>
            <person name="Mori K."/>
        </authorList>
    </citation>
    <scope>NUCLEOTIDE SEQUENCE [LARGE SCALE GENOMIC DNA]</scope>
    <source>
        <strain evidence="3 4">JCM 14321</strain>
    </source>
</reference>
<sequence length="237" mass="26131">MTAEPLLGDQVRDVISELIGAEPEVRRNTDDAVHRARTLTRRLRAFLPLVPGRDAEKAVRGLERYGDVLGAVRDLEVRQKLVKRLLGEFGDDGSDAEAQRLVKAVKRERRRAQRDVVDYLDGAKYRKLVDRLEAVRGVVDVLEVSEVRHEIRKHARALRYLAEALGDEQAAAAGTALQDAIGDQRDHLLLSRWLDAEAESDESIRGVRDAARRQAEEMSGVPAQRGGSAASDAGSAG</sequence>